<comment type="caution">
    <text evidence="2">The sequence shown here is derived from an EMBL/GenBank/DDBJ whole genome shotgun (WGS) entry which is preliminary data.</text>
</comment>
<dbReference type="OrthoDB" id="3556912at2759"/>
<protein>
    <submittedName>
        <fullName evidence="2">Uncharacterized protein</fullName>
    </submittedName>
</protein>
<evidence type="ECO:0000256" key="1">
    <source>
        <dbReference type="SAM" id="MobiDB-lite"/>
    </source>
</evidence>
<dbReference type="AlphaFoldDB" id="A0A8H6EHZ4"/>
<dbReference type="GeneID" id="59262228"/>
<feature type="region of interest" description="Disordered" evidence="1">
    <location>
        <begin position="90"/>
        <end position="125"/>
    </location>
</feature>
<feature type="compositionally biased region" description="Basic and acidic residues" evidence="1">
    <location>
        <begin position="99"/>
        <end position="116"/>
    </location>
</feature>
<keyword evidence="3" id="KW-1185">Reference proteome</keyword>
<dbReference type="Proteomes" id="UP000531561">
    <property type="component" value="Unassembled WGS sequence"/>
</dbReference>
<name>A0A8H6EHZ4_9HELO</name>
<feature type="region of interest" description="Disordered" evidence="1">
    <location>
        <begin position="33"/>
        <end position="62"/>
    </location>
</feature>
<organism evidence="2 3">
    <name type="scientific">Botrytis fragariae</name>
    <dbReference type="NCBI Taxonomy" id="1964551"/>
    <lineage>
        <taxon>Eukaryota</taxon>
        <taxon>Fungi</taxon>
        <taxon>Dikarya</taxon>
        <taxon>Ascomycota</taxon>
        <taxon>Pezizomycotina</taxon>
        <taxon>Leotiomycetes</taxon>
        <taxon>Helotiales</taxon>
        <taxon>Sclerotiniaceae</taxon>
        <taxon>Botrytis</taxon>
    </lineage>
</organism>
<gene>
    <name evidence="2" type="ORF">Bfra_008173</name>
</gene>
<proteinExistence type="predicted"/>
<sequence length="179" mass="19848">MRERSDATYHPATFQAPNLKDKKAFSFPLNYTGEPAPLIKEAREKQRPEDASGRKDNANKKKFPKQVMRMLVAALGMKMELIVWIISSRNGGASTTNHPAKDTKEKTDKKGRDSAGKKKCSRFGGALSNLRSKKFEERGGSVHNGGNEVEIEKNGDFQYRAKIIAEVGSSSGRFSARVD</sequence>
<feature type="compositionally biased region" description="Basic and acidic residues" evidence="1">
    <location>
        <begin position="40"/>
        <end position="59"/>
    </location>
</feature>
<evidence type="ECO:0000313" key="2">
    <source>
        <dbReference type="EMBL" id="KAF5872896.1"/>
    </source>
</evidence>
<evidence type="ECO:0000313" key="3">
    <source>
        <dbReference type="Proteomes" id="UP000531561"/>
    </source>
</evidence>
<dbReference type="RefSeq" id="XP_037191842.1">
    <property type="nucleotide sequence ID" value="XM_037338536.1"/>
</dbReference>
<dbReference type="EMBL" id="JABFCT010000009">
    <property type="protein sequence ID" value="KAF5872896.1"/>
    <property type="molecule type" value="Genomic_DNA"/>
</dbReference>
<reference evidence="2 3" key="1">
    <citation type="journal article" date="2020" name="Phytopathology">
        <title>A high-quality genome resource of Botrytis fragariae, a new and rapidly spreading fungal pathogen causing strawberry gray mold in the U.S.A.</title>
        <authorList>
            <person name="Wu Y."/>
            <person name="Saski C.A."/>
            <person name="Schnabel G."/>
            <person name="Xiao S."/>
            <person name="Hu M."/>
        </authorList>
    </citation>
    <scope>NUCLEOTIDE SEQUENCE [LARGE SCALE GENOMIC DNA]</scope>
    <source>
        <strain evidence="2 3">BVB16</strain>
    </source>
</reference>
<accession>A0A8H6EHZ4</accession>